<evidence type="ECO:0000256" key="5">
    <source>
        <dbReference type="ARBA" id="ARBA00023180"/>
    </source>
</evidence>
<accession>A0A9D4RH81</accession>
<evidence type="ECO:0000259" key="10">
    <source>
        <dbReference type="PROSITE" id="PS50853"/>
    </source>
</evidence>
<dbReference type="PANTHER" id="PTHR44170:SF54">
    <property type="entry name" value="FI24025P1"/>
    <property type="match status" value="1"/>
</dbReference>
<dbReference type="SUPFAM" id="SSF48726">
    <property type="entry name" value="Immunoglobulin"/>
    <property type="match status" value="4"/>
</dbReference>
<gene>
    <name evidence="11" type="ORF">DPMN_029526</name>
</gene>
<comment type="subcellular location">
    <subcellularLocation>
        <location evidence="1">Membrane</location>
    </subcellularLocation>
</comment>
<feature type="domain" description="Ig-like" evidence="9">
    <location>
        <begin position="58"/>
        <end position="129"/>
    </location>
</feature>
<evidence type="ECO:0000256" key="3">
    <source>
        <dbReference type="ARBA" id="ARBA00023136"/>
    </source>
</evidence>
<dbReference type="FunFam" id="2.60.40.10:FF:000028">
    <property type="entry name" value="Neuronal cell adhesion molecule"/>
    <property type="match status" value="1"/>
</dbReference>
<dbReference type="InterPro" id="IPR013783">
    <property type="entry name" value="Ig-like_fold"/>
</dbReference>
<evidence type="ECO:0000256" key="2">
    <source>
        <dbReference type="ARBA" id="ARBA00022737"/>
    </source>
</evidence>
<dbReference type="FunFam" id="2.60.40.10:FF:000101">
    <property type="entry name" value="Neogenin isoform 1"/>
    <property type="match status" value="1"/>
</dbReference>
<dbReference type="Proteomes" id="UP000828390">
    <property type="component" value="Unassembled WGS sequence"/>
</dbReference>
<dbReference type="Pfam" id="PF13927">
    <property type="entry name" value="Ig_3"/>
    <property type="match status" value="1"/>
</dbReference>
<feature type="domain" description="Ig-like" evidence="9">
    <location>
        <begin position="147"/>
        <end position="226"/>
    </location>
</feature>
<keyword evidence="8" id="KW-0812">Transmembrane</keyword>
<feature type="domain" description="Fibronectin type-III" evidence="10">
    <location>
        <begin position="471"/>
        <end position="560"/>
    </location>
</feature>
<reference evidence="11" key="1">
    <citation type="journal article" date="2019" name="bioRxiv">
        <title>The Genome of the Zebra Mussel, Dreissena polymorpha: A Resource for Invasive Species Research.</title>
        <authorList>
            <person name="McCartney M.A."/>
            <person name="Auch B."/>
            <person name="Kono T."/>
            <person name="Mallez S."/>
            <person name="Zhang Y."/>
            <person name="Obille A."/>
            <person name="Becker A."/>
            <person name="Abrahante J.E."/>
            <person name="Garbe J."/>
            <person name="Badalamenti J.P."/>
            <person name="Herman A."/>
            <person name="Mangelson H."/>
            <person name="Liachko I."/>
            <person name="Sullivan S."/>
            <person name="Sone E.D."/>
            <person name="Koren S."/>
            <person name="Silverstein K.A.T."/>
            <person name="Beckman K.B."/>
            <person name="Gohl D.M."/>
        </authorList>
    </citation>
    <scope>NUCLEOTIDE SEQUENCE</scope>
    <source>
        <strain evidence="11">Duluth1</strain>
        <tissue evidence="11">Whole animal</tissue>
    </source>
</reference>
<organism evidence="11 12">
    <name type="scientific">Dreissena polymorpha</name>
    <name type="common">Zebra mussel</name>
    <name type="synonym">Mytilus polymorpha</name>
    <dbReference type="NCBI Taxonomy" id="45954"/>
    <lineage>
        <taxon>Eukaryota</taxon>
        <taxon>Metazoa</taxon>
        <taxon>Spiralia</taxon>
        <taxon>Lophotrochozoa</taxon>
        <taxon>Mollusca</taxon>
        <taxon>Bivalvia</taxon>
        <taxon>Autobranchia</taxon>
        <taxon>Heteroconchia</taxon>
        <taxon>Euheterodonta</taxon>
        <taxon>Imparidentia</taxon>
        <taxon>Neoheterodontei</taxon>
        <taxon>Myida</taxon>
        <taxon>Dreissenoidea</taxon>
        <taxon>Dreissenidae</taxon>
        <taxon>Dreissena</taxon>
    </lineage>
</organism>
<feature type="domain" description="Ig-like" evidence="9">
    <location>
        <begin position="346"/>
        <end position="433"/>
    </location>
</feature>
<dbReference type="SMART" id="SM00060">
    <property type="entry name" value="FN3"/>
    <property type="match status" value="6"/>
</dbReference>
<dbReference type="FunFam" id="2.60.40.10:FF:000551">
    <property type="entry name" value="Protogenin A"/>
    <property type="match status" value="1"/>
</dbReference>
<dbReference type="InterPro" id="IPR003598">
    <property type="entry name" value="Ig_sub2"/>
</dbReference>
<feature type="region of interest" description="Disordered" evidence="7">
    <location>
        <begin position="1155"/>
        <end position="1184"/>
    </location>
</feature>
<dbReference type="InterPro" id="IPR003599">
    <property type="entry name" value="Ig_sub"/>
</dbReference>
<dbReference type="InterPro" id="IPR003961">
    <property type="entry name" value="FN3_dom"/>
</dbReference>
<dbReference type="Pfam" id="PF00041">
    <property type="entry name" value="fn3"/>
    <property type="match status" value="5"/>
</dbReference>
<dbReference type="FunFam" id="2.60.40.10:FF:000004">
    <property type="entry name" value="DCC isoform 1"/>
    <property type="match status" value="1"/>
</dbReference>
<keyword evidence="2" id="KW-0677">Repeat</keyword>
<evidence type="ECO:0000313" key="12">
    <source>
        <dbReference type="Proteomes" id="UP000828390"/>
    </source>
</evidence>
<dbReference type="GO" id="GO:0016020">
    <property type="term" value="C:membrane"/>
    <property type="evidence" value="ECO:0007669"/>
    <property type="project" value="UniProtKB-SubCell"/>
</dbReference>
<feature type="domain" description="Fibronectin type-III" evidence="10">
    <location>
        <begin position="566"/>
        <end position="658"/>
    </location>
</feature>
<evidence type="ECO:0000256" key="6">
    <source>
        <dbReference type="ARBA" id="ARBA00023319"/>
    </source>
</evidence>
<dbReference type="SUPFAM" id="SSF49265">
    <property type="entry name" value="Fibronectin type III"/>
    <property type="match status" value="4"/>
</dbReference>
<feature type="domain" description="Fibronectin type-III" evidence="10">
    <location>
        <begin position="979"/>
        <end position="1076"/>
    </location>
</feature>
<dbReference type="SMART" id="SM00409">
    <property type="entry name" value="IG"/>
    <property type="match status" value="4"/>
</dbReference>
<dbReference type="CDD" id="cd00063">
    <property type="entry name" value="FN3"/>
    <property type="match status" value="6"/>
</dbReference>
<keyword evidence="12" id="KW-1185">Reference proteome</keyword>
<feature type="region of interest" description="Disordered" evidence="7">
    <location>
        <begin position="1403"/>
        <end position="1432"/>
    </location>
</feature>
<evidence type="ECO:0000313" key="11">
    <source>
        <dbReference type="EMBL" id="KAH3866462.1"/>
    </source>
</evidence>
<keyword evidence="4" id="KW-1015">Disulfide bond</keyword>
<feature type="domain" description="Fibronectin type-III" evidence="10">
    <location>
        <begin position="663"/>
        <end position="757"/>
    </location>
</feature>
<dbReference type="PROSITE" id="PS50853">
    <property type="entry name" value="FN3"/>
    <property type="match status" value="6"/>
</dbReference>
<keyword evidence="3 8" id="KW-0472">Membrane</keyword>
<proteinExistence type="predicted"/>
<keyword evidence="6" id="KW-0393">Immunoglobulin domain</keyword>
<dbReference type="InterPro" id="IPR007110">
    <property type="entry name" value="Ig-like_dom"/>
</dbReference>
<dbReference type="EMBL" id="JAIWYP010000002">
    <property type="protein sequence ID" value="KAH3866462.1"/>
    <property type="molecule type" value="Genomic_DNA"/>
</dbReference>
<reference evidence="11" key="2">
    <citation type="submission" date="2020-11" db="EMBL/GenBank/DDBJ databases">
        <authorList>
            <person name="McCartney M.A."/>
            <person name="Auch B."/>
            <person name="Kono T."/>
            <person name="Mallez S."/>
            <person name="Becker A."/>
            <person name="Gohl D.M."/>
            <person name="Silverstein K.A.T."/>
            <person name="Koren S."/>
            <person name="Bechman K.B."/>
            <person name="Herman A."/>
            <person name="Abrahante J.E."/>
            <person name="Garbe J."/>
        </authorList>
    </citation>
    <scope>NUCLEOTIDE SEQUENCE</scope>
    <source>
        <strain evidence="11">Duluth1</strain>
        <tissue evidence="11">Whole animal</tissue>
    </source>
</reference>
<feature type="domain" description="Fibronectin type-III" evidence="10">
    <location>
        <begin position="879"/>
        <end position="974"/>
    </location>
</feature>
<feature type="domain" description="Fibronectin type-III" evidence="10">
    <location>
        <begin position="764"/>
        <end position="857"/>
    </location>
</feature>
<keyword evidence="8" id="KW-1133">Transmembrane helix</keyword>
<evidence type="ECO:0000256" key="1">
    <source>
        <dbReference type="ARBA" id="ARBA00004370"/>
    </source>
</evidence>
<feature type="transmembrane region" description="Helical" evidence="8">
    <location>
        <begin position="1120"/>
        <end position="1145"/>
    </location>
</feature>
<dbReference type="Pfam" id="PF07679">
    <property type="entry name" value="I-set"/>
    <property type="match status" value="3"/>
</dbReference>
<protein>
    <submittedName>
        <fullName evidence="11">Uncharacterized protein</fullName>
    </submittedName>
</protein>
<name>A0A9D4RH81_DREPO</name>
<dbReference type="PANTHER" id="PTHR44170">
    <property type="entry name" value="PROTEIN SIDEKICK"/>
    <property type="match status" value="1"/>
</dbReference>
<dbReference type="GO" id="GO:0098609">
    <property type="term" value="P:cell-cell adhesion"/>
    <property type="evidence" value="ECO:0007669"/>
    <property type="project" value="TreeGrafter"/>
</dbReference>
<keyword evidence="5" id="KW-0325">Glycoprotein</keyword>
<dbReference type="PROSITE" id="PS50835">
    <property type="entry name" value="IG_LIKE"/>
    <property type="match status" value="4"/>
</dbReference>
<dbReference type="SMART" id="SM00408">
    <property type="entry name" value="IGc2"/>
    <property type="match status" value="4"/>
</dbReference>
<evidence type="ECO:0000256" key="7">
    <source>
        <dbReference type="SAM" id="MobiDB-lite"/>
    </source>
</evidence>
<feature type="compositionally biased region" description="Polar residues" evidence="7">
    <location>
        <begin position="1403"/>
        <end position="1414"/>
    </location>
</feature>
<comment type="caution">
    <text evidence="11">The sequence shown here is derived from an EMBL/GenBank/DDBJ whole genome shotgun (WGS) entry which is preliminary data.</text>
</comment>
<evidence type="ECO:0000256" key="4">
    <source>
        <dbReference type="ARBA" id="ARBA00023157"/>
    </source>
</evidence>
<dbReference type="InterPro" id="IPR036116">
    <property type="entry name" value="FN3_sf"/>
</dbReference>
<feature type="non-terminal residue" evidence="11">
    <location>
        <position position="1432"/>
    </location>
</feature>
<feature type="domain" description="Ig-like" evidence="9">
    <location>
        <begin position="243"/>
        <end position="341"/>
    </location>
</feature>
<feature type="compositionally biased region" description="Low complexity" evidence="7">
    <location>
        <begin position="1161"/>
        <end position="1176"/>
    </location>
</feature>
<sequence>MGFTQKKKNECKECFVMKSGYVLIGLMCLLLPVCEGNGSATFTNFYFAKEPTDVIGFKGGSLRLPCSVIHANRGAPIINWYKDGQLLVTGSRVSIEKDGNLLISDIVDRKSDAGSYHCSATWEGQIILSRKCKVLIAGMERGFLVEPTNVEVYLTDTAMFQCAIDSVPSANITWYKDDALVTDRTGKFRTYPEGVLEVSDVQFGDFGTYSCQAEGVDRPRRSQAVKLLQKKAVVGDTFEGFAPNFTLKPRDTSAMVGSKVILFCGAYGLGSDMTKPKITWLKNERTIDLNKDGRVTMIGGGNLQILDVKFSMKEGEESDDATYMCRAENDLDSNDAEAKLDVLVPPVFTVTPQDQLAHEKQDIQILCQASGHPRPRVSWYRNGHRISSENEDYIKIVDENSLRILGLMMQDSGYYQCFAENSIGSIQATMQLKVIQTNSGLSNNPSNPSIIYHVYRSGAMSATNPEDIPSPPTTLAAAIVATRYVTLTWEPPTKKGANVEYMVRWQETGSDRERVANTSQTEMNVLFLKPNAEYTFWVSAFNQYGVTQVPATVKVKTLEEEDVPTEPINVSALPLTPKSIKVTWGEPLQTKGRLLNYAIYYYVDGDTEEEQTSIDTTKREHLFTDLQEYQEYTFRVIANNTNGIGVSSPEVTARTFSDAPSDAPQNFTIETASSTSLVVRWQAPKEEHQNGKITGYKIRYKKKGAKQGSTVTTAGDRILYALTDLKKDTQYQVRISAQTVNGSGPPTDWLTGKTYADDLDETAVPEIPDRLVVRPGPNSLLVQWVPNRRSKYLVRGYYLGYGKGIADVYRQVFDASTFDYTIENLHPASEYVVSIRGYNNVGEGPPRYDTVFTLEETGKSVTVRSFIGKTEELVTPMLPPIGLKAMVLSYDSVVLTWTDNSLGKIQRITDNRFYTIRYTTMPSRGRYRYENSTELVKHINDLRPDTTYEFSIKVTKGRRRSTWSMAVTNKTNENSPGTMPRDLTPVPVEGNPLSVTLNWQPPQRPNGLITGYLVFYTTDNTKDDRDWVVEGVLGEKLSMTITDLTPDTTYYFKVQARNSKGYGPMSQTRFYKTPKAIVDIRKTVPGGGPGLGPSEVTNEGTSADGGDDKKGGVGGLSQNVMIIIIACVVGATFCIVVAVITVFLCRRREPADRNRMTSLYKGSPQKSKSPKPSGPSIEGQPPDLWINHDKLSKDDRVESSISVASTRRNSLSSVHTNIPADIYTQSGSEAEERLLPPSYNQLPNSQQRNIIRPKPLKLSVDAQTHIREPVATVSAYPNGNIMARYTSGTNRPPSPDEDSGVIPMRPVYPRTQYQMQYAAQGPPRVNAGDFSNTSYRLVPCMEDDDHCGFSTPSHHGSLTRRHKTRTPITGIASPVKHMSSNDVSNSETHHCQQFHMAMVHSNSGTLGRTRSPFRSFSVDGPTGGKSSTPKHI</sequence>
<dbReference type="InterPro" id="IPR036179">
    <property type="entry name" value="Ig-like_dom_sf"/>
</dbReference>
<evidence type="ECO:0000259" key="9">
    <source>
        <dbReference type="PROSITE" id="PS50835"/>
    </source>
</evidence>
<dbReference type="Gene3D" id="2.60.40.10">
    <property type="entry name" value="Immunoglobulins"/>
    <property type="match status" value="10"/>
</dbReference>
<dbReference type="PRINTS" id="PR00014">
    <property type="entry name" value="FNTYPEIII"/>
</dbReference>
<feature type="region of interest" description="Disordered" evidence="7">
    <location>
        <begin position="1082"/>
        <end position="1111"/>
    </location>
</feature>
<dbReference type="FunFam" id="2.60.40.10:FF:000133">
    <property type="entry name" value="Neogenin isoform 1"/>
    <property type="match status" value="1"/>
</dbReference>
<evidence type="ECO:0000256" key="8">
    <source>
        <dbReference type="SAM" id="Phobius"/>
    </source>
</evidence>
<dbReference type="InterPro" id="IPR013098">
    <property type="entry name" value="Ig_I-set"/>
</dbReference>